<dbReference type="Gene3D" id="3.40.720.10">
    <property type="entry name" value="Alkaline Phosphatase, subunit A"/>
    <property type="match status" value="1"/>
</dbReference>
<dbReference type="InterPro" id="IPR006124">
    <property type="entry name" value="Metalloenzyme"/>
</dbReference>
<comment type="catalytic activity">
    <reaction evidence="1 9">
        <text>(2R)-2-phosphoglycerate = (2R)-3-phosphoglycerate</text>
        <dbReference type="Rhea" id="RHEA:15901"/>
        <dbReference type="ChEBI" id="CHEBI:58272"/>
        <dbReference type="ChEBI" id="CHEBI:58289"/>
        <dbReference type="EC" id="5.4.2.12"/>
    </reaction>
</comment>
<feature type="binding site" evidence="9 13">
    <location>
        <position position="443"/>
    </location>
    <ligand>
        <name>Mn(2+)</name>
        <dbReference type="ChEBI" id="CHEBI:29035"/>
        <label>2</label>
    </ligand>
</feature>
<comment type="pathway">
    <text evidence="3 9">Carbohydrate degradation; glycolysis; pyruvate from D-glyceraldehyde 3-phosphate: step 3/5.</text>
</comment>
<feature type="domain" description="BPG-independent PGAM N-terminal" evidence="15">
    <location>
        <begin position="82"/>
        <end position="296"/>
    </location>
</feature>
<name>A0A386HS77_9BACT</name>
<reference evidence="16 17" key="1">
    <citation type="submission" date="2018-09" db="EMBL/GenBank/DDBJ databases">
        <title>Arachidicoccus sp. nov., a bacterium isolated from soil.</title>
        <authorList>
            <person name="Weon H.-Y."/>
            <person name="Kwon S.-W."/>
            <person name="Lee S.A."/>
        </authorList>
    </citation>
    <scope>NUCLEOTIDE SEQUENCE [LARGE SCALE GENOMIC DNA]</scope>
    <source>
        <strain evidence="16 17">KIS59-12</strain>
    </source>
</reference>
<evidence type="ECO:0000313" key="17">
    <source>
        <dbReference type="Proteomes" id="UP000266118"/>
    </source>
</evidence>
<dbReference type="OrthoDB" id="9800863at2"/>
<dbReference type="EMBL" id="CP032489">
    <property type="protein sequence ID" value="AYD48542.1"/>
    <property type="molecule type" value="Genomic_DNA"/>
</dbReference>
<dbReference type="PANTHER" id="PTHR31637">
    <property type="entry name" value="2,3-BISPHOSPHOGLYCERATE-INDEPENDENT PHOSPHOGLYCERATE MUTASE"/>
    <property type="match status" value="1"/>
</dbReference>
<evidence type="ECO:0000256" key="5">
    <source>
        <dbReference type="ARBA" id="ARBA00022723"/>
    </source>
</evidence>
<evidence type="ECO:0000259" key="15">
    <source>
        <dbReference type="Pfam" id="PF06415"/>
    </source>
</evidence>
<comment type="cofactor">
    <cofactor evidence="9">
        <name>Mn(2+)</name>
        <dbReference type="ChEBI" id="CHEBI:29035"/>
    </cofactor>
    <text evidence="9">Binds 2 manganese ions per subunit.</text>
</comment>
<dbReference type="PANTHER" id="PTHR31637:SF0">
    <property type="entry name" value="2,3-BISPHOSPHOGLYCERATE-INDEPENDENT PHOSPHOGLYCERATE MUTASE"/>
    <property type="match status" value="1"/>
</dbReference>
<dbReference type="KEGG" id="ark:D6B99_13590"/>
<keyword evidence="6 9" id="KW-0324">Glycolysis</keyword>
<dbReference type="GO" id="GO:0004619">
    <property type="term" value="F:phosphoglycerate mutase activity"/>
    <property type="evidence" value="ECO:0007669"/>
    <property type="project" value="UniProtKB-UniRule"/>
</dbReference>
<dbReference type="SUPFAM" id="SSF53649">
    <property type="entry name" value="Alkaline phosphatase-like"/>
    <property type="match status" value="1"/>
</dbReference>
<evidence type="ECO:0000259" key="14">
    <source>
        <dbReference type="Pfam" id="PF01676"/>
    </source>
</evidence>
<dbReference type="Pfam" id="PF01676">
    <property type="entry name" value="Metalloenzyme"/>
    <property type="match status" value="1"/>
</dbReference>
<feature type="binding site" evidence="9 13">
    <location>
        <position position="460"/>
    </location>
    <ligand>
        <name>Mn(2+)</name>
        <dbReference type="ChEBI" id="CHEBI:29035"/>
        <label>1</label>
    </ligand>
</feature>
<evidence type="ECO:0000256" key="10">
    <source>
        <dbReference type="NCBIfam" id="TIGR01307"/>
    </source>
</evidence>
<feature type="binding site" evidence="9 13">
    <location>
        <position position="12"/>
    </location>
    <ligand>
        <name>Mn(2+)</name>
        <dbReference type="ChEBI" id="CHEBI:29035"/>
        <label>2</label>
    </ligand>
</feature>
<comment type="subunit">
    <text evidence="9">Monomer.</text>
</comment>
<dbReference type="PIRSF" id="PIRSF001492">
    <property type="entry name" value="IPGAM"/>
    <property type="match status" value="1"/>
</dbReference>
<evidence type="ECO:0000256" key="11">
    <source>
        <dbReference type="PIRSR" id="PIRSR001492-1"/>
    </source>
</evidence>
<dbReference type="GO" id="GO:0030145">
    <property type="term" value="F:manganese ion binding"/>
    <property type="evidence" value="ECO:0007669"/>
    <property type="project" value="UniProtKB-UniRule"/>
</dbReference>
<feature type="binding site" evidence="9 12">
    <location>
        <begin position="261"/>
        <end position="264"/>
    </location>
    <ligand>
        <name>substrate</name>
    </ligand>
</feature>
<keyword evidence="7 9" id="KW-0464">Manganese</keyword>
<keyword evidence="5 9" id="KW-0479">Metal-binding</keyword>
<feature type="binding site" evidence="9 13">
    <location>
        <position position="442"/>
    </location>
    <ligand>
        <name>Mn(2+)</name>
        <dbReference type="ChEBI" id="CHEBI:29035"/>
        <label>2</label>
    </ligand>
</feature>
<feature type="binding site" evidence="9 13">
    <location>
        <position position="401"/>
    </location>
    <ligand>
        <name>Mn(2+)</name>
        <dbReference type="ChEBI" id="CHEBI:29035"/>
        <label>1</label>
    </ligand>
</feature>
<dbReference type="CDD" id="cd16010">
    <property type="entry name" value="iPGM"/>
    <property type="match status" value="1"/>
</dbReference>
<dbReference type="EC" id="5.4.2.12" evidence="9 10"/>
<keyword evidence="17" id="KW-1185">Reference proteome</keyword>
<evidence type="ECO:0000256" key="12">
    <source>
        <dbReference type="PIRSR" id="PIRSR001492-2"/>
    </source>
</evidence>
<feature type="binding site" evidence="9 12">
    <location>
        <begin position="153"/>
        <end position="154"/>
    </location>
    <ligand>
        <name>substrate</name>
    </ligand>
</feature>
<evidence type="ECO:0000256" key="2">
    <source>
        <dbReference type="ARBA" id="ARBA00002315"/>
    </source>
</evidence>
<feature type="binding site" evidence="9 12">
    <location>
        <position position="191"/>
    </location>
    <ligand>
        <name>substrate</name>
    </ligand>
</feature>
<dbReference type="NCBIfam" id="TIGR01307">
    <property type="entry name" value="pgm_bpd_ind"/>
    <property type="match status" value="1"/>
</dbReference>
<organism evidence="16 17">
    <name type="scientific">Arachidicoccus soli</name>
    <dbReference type="NCBI Taxonomy" id="2341117"/>
    <lineage>
        <taxon>Bacteria</taxon>
        <taxon>Pseudomonadati</taxon>
        <taxon>Bacteroidota</taxon>
        <taxon>Chitinophagia</taxon>
        <taxon>Chitinophagales</taxon>
        <taxon>Chitinophagaceae</taxon>
        <taxon>Arachidicoccus</taxon>
    </lineage>
</organism>
<dbReference type="Pfam" id="PF06415">
    <property type="entry name" value="iPGM_N"/>
    <property type="match status" value="1"/>
</dbReference>
<feature type="binding site" evidence="9 13">
    <location>
        <position position="62"/>
    </location>
    <ligand>
        <name>Mn(2+)</name>
        <dbReference type="ChEBI" id="CHEBI:29035"/>
        <label>2</label>
    </ligand>
</feature>
<dbReference type="InterPro" id="IPR005995">
    <property type="entry name" value="Pgm_bpd_ind"/>
</dbReference>
<dbReference type="GO" id="GO:0005829">
    <property type="term" value="C:cytosol"/>
    <property type="evidence" value="ECO:0007669"/>
    <property type="project" value="TreeGrafter"/>
</dbReference>
<dbReference type="RefSeq" id="WP_119989397.1">
    <property type="nucleotide sequence ID" value="NZ_CP032489.1"/>
</dbReference>
<feature type="binding site" evidence="9 12">
    <location>
        <position position="334"/>
    </location>
    <ligand>
        <name>substrate</name>
    </ligand>
</feature>
<evidence type="ECO:0000256" key="6">
    <source>
        <dbReference type="ARBA" id="ARBA00023152"/>
    </source>
</evidence>
<dbReference type="InterPro" id="IPR017850">
    <property type="entry name" value="Alkaline_phosphatase_core_sf"/>
</dbReference>
<evidence type="ECO:0000256" key="13">
    <source>
        <dbReference type="PIRSR" id="PIRSR001492-3"/>
    </source>
</evidence>
<dbReference type="UniPathway" id="UPA00109">
    <property type="reaction ID" value="UER00186"/>
</dbReference>
<dbReference type="HAMAP" id="MF_01038">
    <property type="entry name" value="GpmI"/>
    <property type="match status" value="1"/>
</dbReference>
<accession>A0A386HS77</accession>
<proteinExistence type="inferred from homology"/>
<gene>
    <name evidence="9" type="primary">gpmI</name>
    <name evidence="16" type="ORF">D6B99_13590</name>
</gene>
<evidence type="ECO:0000256" key="4">
    <source>
        <dbReference type="ARBA" id="ARBA00008819"/>
    </source>
</evidence>
<feature type="binding site" evidence="9 12">
    <location>
        <position position="185"/>
    </location>
    <ligand>
        <name>substrate</name>
    </ligand>
</feature>
<dbReference type="FunFam" id="3.40.1450.10:FF:000002">
    <property type="entry name" value="2,3-bisphosphoglycerate-independent phosphoglycerate mutase"/>
    <property type="match status" value="1"/>
</dbReference>
<evidence type="ECO:0000256" key="7">
    <source>
        <dbReference type="ARBA" id="ARBA00023211"/>
    </source>
</evidence>
<dbReference type="Proteomes" id="UP000266118">
    <property type="component" value="Chromosome"/>
</dbReference>
<dbReference type="GO" id="GO:0006096">
    <property type="term" value="P:glycolytic process"/>
    <property type="evidence" value="ECO:0007669"/>
    <property type="project" value="UniProtKB-UniRule"/>
</dbReference>
<dbReference type="Gene3D" id="3.40.1450.10">
    <property type="entry name" value="BPG-independent phosphoglycerate mutase, domain B"/>
    <property type="match status" value="1"/>
</dbReference>
<comment type="function">
    <text evidence="2 9">Catalyzes the interconversion of 2-phosphoglycerate and 3-phosphoglycerate.</text>
</comment>
<evidence type="ECO:0000256" key="3">
    <source>
        <dbReference type="ARBA" id="ARBA00004798"/>
    </source>
</evidence>
<evidence type="ECO:0000256" key="9">
    <source>
        <dbReference type="HAMAP-Rule" id="MF_01038"/>
    </source>
</evidence>
<feature type="binding site" evidence="9 13">
    <location>
        <position position="405"/>
    </location>
    <ligand>
        <name>Mn(2+)</name>
        <dbReference type="ChEBI" id="CHEBI:29035"/>
        <label>1</label>
    </ligand>
</feature>
<feature type="domain" description="Metalloenzyme" evidence="14">
    <location>
        <begin position="4"/>
        <end position="497"/>
    </location>
</feature>
<keyword evidence="8 9" id="KW-0413">Isomerase</keyword>
<comment type="similarity">
    <text evidence="4 9">Belongs to the BPG-independent phosphoglycerate mutase family.</text>
</comment>
<dbReference type="AlphaFoldDB" id="A0A386HS77"/>
<dbReference type="GO" id="GO:0006007">
    <property type="term" value="P:glucose catabolic process"/>
    <property type="evidence" value="ECO:0007669"/>
    <property type="project" value="InterPro"/>
</dbReference>
<protein>
    <recommendedName>
        <fullName evidence="9 10">2,3-bisphosphoglycerate-independent phosphoglycerate mutase</fullName>
        <shortName evidence="9">BPG-independent PGAM</shortName>
        <shortName evidence="9">Phosphoglyceromutase</shortName>
        <shortName evidence="9">iPGM</shortName>
        <ecNumber evidence="9 10">5.4.2.12</ecNumber>
    </recommendedName>
</protein>
<feature type="binding site" evidence="9 12">
    <location>
        <position position="123"/>
    </location>
    <ligand>
        <name>substrate</name>
    </ligand>
</feature>
<evidence type="ECO:0000313" key="16">
    <source>
        <dbReference type="EMBL" id="AYD48542.1"/>
    </source>
</evidence>
<feature type="active site" description="Phosphoserine intermediate" evidence="9 11">
    <location>
        <position position="62"/>
    </location>
</feature>
<evidence type="ECO:0000256" key="1">
    <source>
        <dbReference type="ARBA" id="ARBA00000370"/>
    </source>
</evidence>
<evidence type="ECO:0000256" key="8">
    <source>
        <dbReference type="ARBA" id="ARBA00023235"/>
    </source>
</evidence>
<dbReference type="InterPro" id="IPR011258">
    <property type="entry name" value="BPG-indep_PGM_N"/>
</dbReference>
<dbReference type="InterPro" id="IPR036646">
    <property type="entry name" value="PGAM_B_sf"/>
</dbReference>
<dbReference type="SUPFAM" id="SSF64158">
    <property type="entry name" value="2,3-Bisphosphoglycerate-independent phosphoglycerate mutase, substrate-binding domain"/>
    <property type="match status" value="1"/>
</dbReference>
<sequence>MQAKKAILLIMDGWGLGKSKEIDAIQSADTPFVDSLYNKYPHTTLVTCGEAVGLPDGQMGNSEVGHLNLGAGRIVYQELQRINVAIRDNTFHKNETLLAAIDKAKTHHKPLHLLGLVSNGGVHSHINHVKAIIDVCKEKDFKNVFVHAFTDGRDCDPHSGKGFIEDLQNHLSQTGVGNIATITGRYYAMDRDKRWERVKLAYDALVHGVGEESNLLIQSIEKSYAAEVTDEFIKPIVNADLKDNPDSRIKDGDVALCFNFRTDRCREITEVLTQKDFPEFGMKKMDLDYTTMTEYDATFKNVHVVFENDNLTKTLGEVLADNHKKQIRIAETEKYPHVTFFFSGGREKEFEGEKRIMAPSPKVATYDLQPEMSAYEITEKIIPEIENETADFICLNFANTDMVGHTGVFGAVIKAAETVDKCVEEIVTEALKHDYTIFLTADHGNADNMINEDGSPNTQHSLNLVPLFLISNDYKGKINPGKLGDIAPSILKVMGIDIPKEMTGNVLIH</sequence>